<keyword evidence="7" id="KW-1185">Reference proteome</keyword>
<dbReference type="PANTHER" id="PTHR11085:SF4">
    <property type="entry name" value="NAD-DEPENDENT PROTEIN DEACYLASE"/>
    <property type="match status" value="1"/>
</dbReference>
<dbReference type="InterPro" id="IPR026590">
    <property type="entry name" value="Ssirtuin_cat_dom"/>
</dbReference>
<dbReference type="InterPro" id="IPR003000">
    <property type="entry name" value="Sirtuin"/>
</dbReference>
<evidence type="ECO:0000313" key="7">
    <source>
        <dbReference type="Proteomes" id="UP001221558"/>
    </source>
</evidence>
<keyword evidence="2" id="KW-0808">Transferase</keyword>
<dbReference type="SUPFAM" id="SSF52467">
    <property type="entry name" value="DHS-like NAD/FAD-binding domain"/>
    <property type="match status" value="1"/>
</dbReference>
<dbReference type="EC" id="2.3.1.286" evidence="1"/>
<comment type="caution">
    <text evidence="4">Lacks conserved residue(s) required for the propagation of feature annotation.</text>
</comment>
<reference evidence="6 7" key="1">
    <citation type="submission" date="2023-02" db="EMBL/GenBank/DDBJ databases">
        <title>Genome sequence of Sphingobacterium sp. KACC 22765.</title>
        <authorList>
            <person name="Kim S."/>
            <person name="Heo J."/>
            <person name="Kwon S.-W."/>
        </authorList>
    </citation>
    <scope>NUCLEOTIDE SEQUENCE [LARGE SCALE GENOMIC DNA]</scope>
    <source>
        <strain evidence="6 7">KACC 22765</strain>
    </source>
</reference>
<dbReference type="InterPro" id="IPR026591">
    <property type="entry name" value="Sirtuin_cat_small_dom_sf"/>
</dbReference>
<dbReference type="RefSeq" id="WP_274269392.1">
    <property type="nucleotide sequence ID" value="NZ_CP117880.1"/>
</dbReference>
<gene>
    <name evidence="6" type="ORF">PQ465_10010</name>
</gene>
<dbReference type="EMBL" id="CP117880">
    <property type="protein sequence ID" value="WDF70688.1"/>
    <property type="molecule type" value="Genomic_DNA"/>
</dbReference>
<dbReference type="Gene3D" id="3.30.1600.10">
    <property type="entry name" value="SIR2/SIRT2 'Small Domain"/>
    <property type="match status" value="1"/>
</dbReference>
<protein>
    <recommendedName>
        <fullName evidence="1">protein acetyllysine N-acetyltransferase</fullName>
        <ecNumber evidence="1">2.3.1.286</ecNumber>
    </recommendedName>
</protein>
<dbReference type="InterPro" id="IPR050134">
    <property type="entry name" value="NAD-dep_sirtuin_deacylases"/>
</dbReference>
<dbReference type="Proteomes" id="UP001221558">
    <property type="component" value="Chromosome"/>
</dbReference>
<sequence length="227" mass="25172">MKKLVVFTGAGISAESGLQTFRGADGLWEGYRVEDVATPQAWRADQARVLHFYNIRRQQCIAASPNAAHHALKALEEFYDVHIITQNIDDLHERAGSTRVLHLHGEIRKAQSSLNPRFVYNMAGDTLNIGDTCELGSQLRPHVVWFGEAVPNLEHAASITQAADIFVVIGSSLQVYPAANLLYETHRDCTVYLIDPEADVMRLDSSIIRIAKPATTGVELLRKILAE</sequence>
<evidence type="ECO:0000259" key="5">
    <source>
        <dbReference type="PROSITE" id="PS50305"/>
    </source>
</evidence>
<accession>A0ABY7WNB7</accession>
<dbReference type="InterPro" id="IPR029035">
    <property type="entry name" value="DHS-like_NAD/FAD-binding_dom"/>
</dbReference>
<proteinExistence type="predicted"/>
<evidence type="ECO:0000313" key="6">
    <source>
        <dbReference type="EMBL" id="WDF70688.1"/>
    </source>
</evidence>
<dbReference type="PROSITE" id="PS50305">
    <property type="entry name" value="SIRTUIN"/>
    <property type="match status" value="1"/>
</dbReference>
<evidence type="ECO:0000256" key="4">
    <source>
        <dbReference type="PROSITE-ProRule" id="PRU00236"/>
    </source>
</evidence>
<name>A0ABY7WNB7_9SPHI</name>
<dbReference type="PANTHER" id="PTHR11085">
    <property type="entry name" value="NAD-DEPENDENT PROTEIN DEACYLASE SIRTUIN-5, MITOCHONDRIAL-RELATED"/>
    <property type="match status" value="1"/>
</dbReference>
<keyword evidence="3" id="KW-0520">NAD</keyword>
<evidence type="ECO:0000256" key="1">
    <source>
        <dbReference type="ARBA" id="ARBA00012928"/>
    </source>
</evidence>
<evidence type="ECO:0000256" key="3">
    <source>
        <dbReference type="ARBA" id="ARBA00023027"/>
    </source>
</evidence>
<evidence type="ECO:0000256" key="2">
    <source>
        <dbReference type="ARBA" id="ARBA00022679"/>
    </source>
</evidence>
<dbReference type="Pfam" id="PF02146">
    <property type="entry name" value="SIR2"/>
    <property type="match status" value="1"/>
</dbReference>
<dbReference type="Gene3D" id="3.40.50.1220">
    <property type="entry name" value="TPP-binding domain"/>
    <property type="match status" value="1"/>
</dbReference>
<feature type="domain" description="Deacetylase sirtuin-type" evidence="5">
    <location>
        <begin position="1"/>
        <end position="224"/>
    </location>
</feature>
<organism evidence="6 7">
    <name type="scientific">Sphingobacterium oryzagri</name>
    <dbReference type="NCBI Taxonomy" id="3025669"/>
    <lineage>
        <taxon>Bacteria</taxon>
        <taxon>Pseudomonadati</taxon>
        <taxon>Bacteroidota</taxon>
        <taxon>Sphingobacteriia</taxon>
        <taxon>Sphingobacteriales</taxon>
        <taxon>Sphingobacteriaceae</taxon>
        <taxon>Sphingobacterium</taxon>
    </lineage>
</organism>